<comment type="cofactor">
    <cofactor evidence="1 13">
        <name>heme</name>
        <dbReference type="ChEBI" id="CHEBI:30413"/>
    </cofactor>
</comment>
<dbReference type="EMBL" id="CAVNYO010000420">
    <property type="protein sequence ID" value="CAK5277812.1"/>
    <property type="molecule type" value="Genomic_DNA"/>
</dbReference>
<evidence type="ECO:0000256" key="4">
    <source>
        <dbReference type="ARBA" id="ARBA00010617"/>
    </source>
</evidence>
<keyword evidence="12 14" id="KW-0472">Membrane</keyword>
<proteinExistence type="inferred from homology"/>
<dbReference type="PRINTS" id="PR00385">
    <property type="entry name" value="P450"/>
</dbReference>
<protein>
    <recommendedName>
        <fullName evidence="18">Cytochrome P450</fullName>
    </recommendedName>
</protein>
<keyword evidence="9" id="KW-0560">Oxidoreductase</keyword>
<dbReference type="InterPro" id="IPR036396">
    <property type="entry name" value="Cyt_P450_sf"/>
</dbReference>
<evidence type="ECO:0000256" key="9">
    <source>
        <dbReference type="ARBA" id="ARBA00023002"/>
    </source>
</evidence>
<dbReference type="InterPro" id="IPR050121">
    <property type="entry name" value="Cytochrome_P450_monoxygenase"/>
</dbReference>
<dbReference type="Pfam" id="PF00067">
    <property type="entry name" value="p450"/>
    <property type="match status" value="1"/>
</dbReference>
<evidence type="ECO:0000313" key="16">
    <source>
        <dbReference type="EMBL" id="CAK5277880.1"/>
    </source>
</evidence>
<evidence type="ECO:0000256" key="10">
    <source>
        <dbReference type="ARBA" id="ARBA00023004"/>
    </source>
</evidence>
<dbReference type="PRINTS" id="PR00465">
    <property type="entry name" value="EP450IV"/>
</dbReference>
<keyword evidence="8 14" id="KW-1133">Transmembrane helix</keyword>
<dbReference type="GO" id="GO:0016705">
    <property type="term" value="F:oxidoreductase activity, acting on paired donors, with incorporation or reduction of molecular oxygen"/>
    <property type="evidence" value="ECO:0007669"/>
    <property type="project" value="InterPro"/>
</dbReference>
<reference evidence="16" key="1">
    <citation type="submission" date="2023-11" db="EMBL/GenBank/DDBJ databases">
        <authorList>
            <person name="De Vega J J."/>
            <person name="De Vega J J."/>
        </authorList>
    </citation>
    <scope>NUCLEOTIDE SEQUENCE</scope>
</reference>
<evidence type="ECO:0000256" key="11">
    <source>
        <dbReference type="ARBA" id="ARBA00023033"/>
    </source>
</evidence>
<dbReference type="EMBL" id="CAVNYO010000421">
    <property type="protein sequence ID" value="CAK5277880.1"/>
    <property type="molecule type" value="Genomic_DNA"/>
</dbReference>
<dbReference type="Proteomes" id="UP001295794">
    <property type="component" value="Unassembled WGS sequence"/>
</dbReference>
<evidence type="ECO:0000256" key="2">
    <source>
        <dbReference type="ARBA" id="ARBA00004370"/>
    </source>
</evidence>
<evidence type="ECO:0000256" key="8">
    <source>
        <dbReference type="ARBA" id="ARBA00022989"/>
    </source>
</evidence>
<evidence type="ECO:0008006" key="18">
    <source>
        <dbReference type="Google" id="ProtNLM"/>
    </source>
</evidence>
<keyword evidence="6 14" id="KW-0812">Transmembrane</keyword>
<gene>
    <name evidence="15" type="ORF">MYCIT1_LOCUS26943</name>
    <name evidence="16" type="ORF">MYCIT1_LOCUS27052</name>
</gene>
<dbReference type="GO" id="GO:0016020">
    <property type="term" value="C:membrane"/>
    <property type="evidence" value="ECO:0007669"/>
    <property type="project" value="UniProtKB-SubCell"/>
</dbReference>
<dbReference type="GO" id="GO:0004497">
    <property type="term" value="F:monooxygenase activity"/>
    <property type="evidence" value="ECO:0007669"/>
    <property type="project" value="UniProtKB-KW"/>
</dbReference>
<comment type="subcellular location">
    <subcellularLocation>
        <location evidence="2">Membrane</location>
    </subcellularLocation>
</comment>
<keyword evidence="10 13" id="KW-0408">Iron</keyword>
<evidence type="ECO:0000256" key="6">
    <source>
        <dbReference type="ARBA" id="ARBA00022692"/>
    </source>
</evidence>
<evidence type="ECO:0000313" key="15">
    <source>
        <dbReference type="EMBL" id="CAK5277812.1"/>
    </source>
</evidence>
<keyword evidence="11" id="KW-0503">Monooxygenase</keyword>
<keyword evidence="7 13" id="KW-0479">Metal-binding</keyword>
<dbReference type="PANTHER" id="PTHR24305:SF166">
    <property type="entry name" value="CYTOCHROME P450 12A4, MITOCHONDRIAL-RELATED"/>
    <property type="match status" value="1"/>
</dbReference>
<dbReference type="InterPro" id="IPR001128">
    <property type="entry name" value="Cyt_P450"/>
</dbReference>
<feature type="binding site" description="axial binding residue" evidence="13">
    <location>
        <position position="472"/>
    </location>
    <ligand>
        <name>heme</name>
        <dbReference type="ChEBI" id="CHEBI:30413"/>
    </ligand>
    <ligandPart>
        <name>Fe</name>
        <dbReference type="ChEBI" id="CHEBI:18248"/>
    </ligandPart>
</feature>
<evidence type="ECO:0000256" key="1">
    <source>
        <dbReference type="ARBA" id="ARBA00001971"/>
    </source>
</evidence>
<comment type="similarity">
    <text evidence="4">Belongs to the cytochrome P450 family.</text>
</comment>
<dbReference type="SUPFAM" id="SSF48264">
    <property type="entry name" value="Cytochrome P450"/>
    <property type="match status" value="1"/>
</dbReference>
<dbReference type="GO" id="GO:0005506">
    <property type="term" value="F:iron ion binding"/>
    <property type="evidence" value="ECO:0007669"/>
    <property type="project" value="InterPro"/>
</dbReference>
<keyword evidence="5 13" id="KW-0349">Heme</keyword>
<evidence type="ECO:0000256" key="5">
    <source>
        <dbReference type="ARBA" id="ARBA00022617"/>
    </source>
</evidence>
<dbReference type="GO" id="GO:0020037">
    <property type="term" value="F:heme binding"/>
    <property type="evidence" value="ECO:0007669"/>
    <property type="project" value="InterPro"/>
</dbReference>
<accession>A0AAD2HMZ0</accession>
<comment type="pathway">
    <text evidence="3">Secondary metabolite biosynthesis; terpenoid biosynthesis.</text>
</comment>
<comment type="caution">
    <text evidence="16">The sequence shown here is derived from an EMBL/GenBank/DDBJ whole genome shotgun (WGS) entry which is preliminary data.</text>
</comment>
<evidence type="ECO:0000256" key="12">
    <source>
        <dbReference type="ARBA" id="ARBA00023136"/>
    </source>
</evidence>
<organism evidence="16 17">
    <name type="scientific">Mycena citricolor</name>
    <dbReference type="NCBI Taxonomy" id="2018698"/>
    <lineage>
        <taxon>Eukaryota</taxon>
        <taxon>Fungi</taxon>
        <taxon>Dikarya</taxon>
        <taxon>Basidiomycota</taxon>
        <taxon>Agaricomycotina</taxon>
        <taxon>Agaricomycetes</taxon>
        <taxon>Agaricomycetidae</taxon>
        <taxon>Agaricales</taxon>
        <taxon>Marasmiineae</taxon>
        <taxon>Mycenaceae</taxon>
        <taxon>Mycena</taxon>
    </lineage>
</organism>
<evidence type="ECO:0000256" key="13">
    <source>
        <dbReference type="PIRSR" id="PIRSR602403-1"/>
    </source>
</evidence>
<dbReference type="Gene3D" id="1.10.630.10">
    <property type="entry name" value="Cytochrome P450"/>
    <property type="match status" value="1"/>
</dbReference>
<evidence type="ECO:0000256" key="3">
    <source>
        <dbReference type="ARBA" id="ARBA00004721"/>
    </source>
</evidence>
<name>A0AAD2HMZ0_9AGAR</name>
<evidence type="ECO:0000256" key="7">
    <source>
        <dbReference type="ARBA" id="ARBA00022723"/>
    </source>
</evidence>
<dbReference type="InterPro" id="IPR002403">
    <property type="entry name" value="Cyt_P450_E_grp-IV"/>
</dbReference>
<evidence type="ECO:0000313" key="17">
    <source>
        <dbReference type="Proteomes" id="UP001295794"/>
    </source>
</evidence>
<evidence type="ECO:0000256" key="14">
    <source>
        <dbReference type="SAM" id="Phobius"/>
    </source>
</evidence>
<keyword evidence="17" id="KW-1185">Reference proteome</keyword>
<sequence length="554" mass="61748">MISSIVIPISAALVSTAIIFIGRILFRNWTSPLWFVDGPSASNPIFGHFRMVSDIPGITNKWREQYGATFMAKGLFLENELHTKDLKAISHILSHGTRYPKTYAMTATLRRTLGKGILSVEMDPHRRQRKILNPAFGPQQIRMMNEVFVEKGNMLRDMLMEEIEKAGGTFNVNLSSWFRQVTLDIIGETGFNYQFNSLKSHGKDEGELSTVFGLMFHNPKANLNRAVQFAQVAIPFLQSLPLPGWRVTRFIQKRMRAIGKQLVEKSKAEAAALGEKDLGSGRDILSLLLRANMSSDIPEAQRMTEEEVIAQIPTFVLAGHETTSTALAWVVHVLSRHQSVQDELRQELLTVPTETPTMDELSALPLLEKVIRETMRLHAPAVHTNRVAVQDDVLPLNKPYVDQYGVSHETLPIRKGQVFTIPILAINTDKEIWGDDALEFKVERWDNLPEAVHGIPTVWANQLTFLAGPHSCMGFRFTVVEQKAILFSLLRHFVFLPGSDNVEPAISGLFQRPISFVASGQVSGKVGADAEKSGLISLGGLQVVLKPYKGQGAL</sequence>
<feature type="transmembrane region" description="Helical" evidence="14">
    <location>
        <begin position="6"/>
        <end position="26"/>
    </location>
</feature>
<dbReference type="PANTHER" id="PTHR24305">
    <property type="entry name" value="CYTOCHROME P450"/>
    <property type="match status" value="1"/>
</dbReference>
<dbReference type="AlphaFoldDB" id="A0AAD2HMZ0"/>